<keyword evidence="1" id="KW-0732">Signal</keyword>
<dbReference type="AlphaFoldDB" id="I4AJR8"/>
<evidence type="ECO:0000313" key="2">
    <source>
        <dbReference type="EMBL" id="AFM04203.1"/>
    </source>
</evidence>
<dbReference type="OrthoDB" id="1067458at2"/>
<sequence precursor="true">MSKVNYSQLLAMLVLCFSLYSCGGSSDVDYDNVSDVIDNCISSEPVENSDLIDPCTGCQRDTLKITSSKINNLRVYLEISGSMKGYMPKQTGRSTGFQKQMASLFSWFVTSVESNSKKFYGIKDDQTTLEFESKDDVASKISRAEFDFGKTTTLPDLVEKIINKTNQEDVSVIVSDFLYSPPNVLNLEGTLNVRLREMFLKRPEMALSVYAFKSDYSGKFYTVTNQVIQNCCNDKRPYYVWVLGKQSLVEKIDKLIAEKMNFSEELHIGKKYETINGEILSQSGRNPESLWQRKSNCTSIITEAKYISEEEKLTYTIGLDLSKLPKQHQDLEYLKANLLVRSQNSKSNITKVYTYKEFEPKVAKEDIVLAKKYTHFVEIETYSVDIPNKATLNLELKNSLPTWIEMWNTESDETDAERNGKTVLLKRVLTGIQEAHENETLFSYSYIITASAL</sequence>
<keyword evidence="3" id="KW-1185">Reference proteome</keyword>
<dbReference type="eggNOG" id="ENOG5031DBH">
    <property type="taxonomic scope" value="Bacteria"/>
</dbReference>
<reference evidence="3" key="1">
    <citation type="submission" date="2012-06" db="EMBL/GenBank/DDBJ databases">
        <title>The complete genome of Flexibacter litoralis DSM 6794.</title>
        <authorList>
            <person name="Lucas S."/>
            <person name="Copeland A."/>
            <person name="Lapidus A."/>
            <person name="Glavina del Rio T."/>
            <person name="Dalin E."/>
            <person name="Tice H."/>
            <person name="Bruce D."/>
            <person name="Goodwin L."/>
            <person name="Pitluck S."/>
            <person name="Peters L."/>
            <person name="Ovchinnikova G."/>
            <person name="Lu M."/>
            <person name="Kyrpides N."/>
            <person name="Mavromatis K."/>
            <person name="Ivanova N."/>
            <person name="Brettin T."/>
            <person name="Detter J.C."/>
            <person name="Han C."/>
            <person name="Larimer F."/>
            <person name="Land M."/>
            <person name="Hauser L."/>
            <person name="Markowitz V."/>
            <person name="Cheng J.-F."/>
            <person name="Hugenholtz P."/>
            <person name="Woyke T."/>
            <person name="Wu D."/>
            <person name="Spring S."/>
            <person name="Lang E."/>
            <person name="Kopitz M."/>
            <person name="Brambilla E."/>
            <person name="Klenk H.-P."/>
            <person name="Eisen J.A."/>
        </authorList>
    </citation>
    <scope>NUCLEOTIDE SEQUENCE [LARGE SCALE GENOMIC DNA]</scope>
    <source>
        <strain evidence="3">ATCC 23117 / DSM 6794 / NBRC 15988 / NCIMB 1366 / Sio-4</strain>
    </source>
</reference>
<dbReference type="KEGG" id="fli:Fleli_1805"/>
<dbReference type="Proteomes" id="UP000006054">
    <property type="component" value="Chromosome"/>
</dbReference>
<name>I4AJR8_BERLS</name>
<dbReference type="PROSITE" id="PS51257">
    <property type="entry name" value="PROKAR_LIPOPROTEIN"/>
    <property type="match status" value="1"/>
</dbReference>
<feature type="signal peptide" evidence="1">
    <location>
        <begin position="1"/>
        <end position="23"/>
    </location>
</feature>
<proteinExistence type="predicted"/>
<protein>
    <recommendedName>
        <fullName evidence="4">Lipoprotein</fullName>
    </recommendedName>
</protein>
<evidence type="ECO:0000256" key="1">
    <source>
        <dbReference type="SAM" id="SignalP"/>
    </source>
</evidence>
<evidence type="ECO:0008006" key="4">
    <source>
        <dbReference type="Google" id="ProtNLM"/>
    </source>
</evidence>
<gene>
    <name evidence="2" type="ordered locus">Fleli_1805</name>
</gene>
<evidence type="ECO:0000313" key="3">
    <source>
        <dbReference type="Proteomes" id="UP000006054"/>
    </source>
</evidence>
<organism evidence="2 3">
    <name type="scientific">Bernardetia litoralis (strain ATCC 23117 / DSM 6794 / NBRC 15988 / NCIMB 1366 / Fx l1 / Sio-4)</name>
    <name type="common">Flexibacter litoralis</name>
    <dbReference type="NCBI Taxonomy" id="880071"/>
    <lineage>
        <taxon>Bacteria</taxon>
        <taxon>Pseudomonadati</taxon>
        <taxon>Bacteroidota</taxon>
        <taxon>Cytophagia</taxon>
        <taxon>Cytophagales</taxon>
        <taxon>Bernardetiaceae</taxon>
        <taxon>Bernardetia</taxon>
    </lineage>
</organism>
<dbReference type="HOGENOM" id="CLU_612202_0_0_10"/>
<dbReference type="EMBL" id="CP003345">
    <property type="protein sequence ID" value="AFM04203.1"/>
    <property type="molecule type" value="Genomic_DNA"/>
</dbReference>
<dbReference type="RefSeq" id="WP_014797655.1">
    <property type="nucleotide sequence ID" value="NC_018018.1"/>
</dbReference>
<dbReference type="STRING" id="880071.Fleli_1805"/>
<accession>I4AJR8</accession>
<feature type="chain" id="PRO_5003685367" description="Lipoprotein" evidence="1">
    <location>
        <begin position="24"/>
        <end position="453"/>
    </location>
</feature>